<dbReference type="InterPro" id="IPR023365">
    <property type="entry name" value="Sortase_dom-sf"/>
</dbReference>
<keyword evidence="1" id="KW-0378">Hydrolase</keyword>
<dbReference type="RefSeq" id="WP_251607341.1">
    <property type="nucleotide sequence ID" value="NZ_JAMQJY010000001.1"/>
</dbReference>
<evidence type="ECO:0000313" key="2">
    <source>
        <dbReference type="EMBL" id="MCM2675927.1"/>
    </source>
</evidence>
<dbReference type="EMBL" id="JAMQJY010000001">
    <property type="protein sequence ID" value="MCM2675927.1"/>
    <property type="molecule type" value="Genomic_DNA"/>
</dbReference>
<dbReference type="InterPro" id="IPR005754">
    <property type="entry name" value="Sortase"/>
</dbReference>
<dbReference type="InterPro" id="IPR041999">
    <property type="entry name" value="Sortase_D_1"/>
</dbReference>
<dbReference type="SUPFAM" id="SSF63817">
    <property type="entry name" value="Sortase"/>
    <property type="match status" value="1"/>
</dbReference>
<dbReference type="NCBIfam" id="TIGR01076">
    <property type="entry name" value="sortase_fam"/>
    <property type="match status" value="1"/>
</dbReference>
<dbReference type="Proteomes" id="UP001203665">
    <property type="component" value="Unassembled WGS sequence"/>
</dbReference>
<reference evidence="2" key="1">
    <citation type="submission" date="2022-06" db="EMBL/GenBank/DDBJ databases">
        <title>Alkalicoccobacillus porphyridii sp. nov., isolated from a marine red alga, Porphyridium purpureum and reclassification of Shouchella plakortidis and Shouchella gibsonii as Alkalicoccobacillus plakortidis comb. nov. and Alkalicoccobacillus gibsonii comb. nov.</title>
        <authorList>
            <person name="Kim K.H."/>
            <person name="Lee J.K."/>
            <person name="Han D.M."/>
            <person name="Baek J.H."/>
            <person name="Jeon C.O."/>
        </authorList>
    </citation>
    <scope>NUCLEOTIDE SEQUENCE</scope>
    <source>
        <strain evidence="2">DSM 19153</strain>
    </source>
</reference>
<organism evidence="2 3">
    <name type="scientific">Alkalicoccobacillus plakortidis</name>
    <dbReference type="NCBI Taxonomy" id="444060"/>
    <lineage>
        <taxon>Bacteria</taxon>
        <taxon>Bacillati</taxon>
        <taxon>Bacillota</taxon>
        <taxon>Bacilli</taxon>
        <taxon>Bacillales</taxon>
        <taxon>Bacillaceae</taxon>
        <taxon>Alkalicoccobacillus</taxon>
    </lineage>
</organism>
<dbReference type="CDD" id="cd05828">
    <property type="entry name" value="Sortase_D_1"/>
    <property type="match status" value="1"/>
</dbReference>
<evidence type="ECO:0000256" key="1">
    <source>
        <dbReference type="ARBA" id="ARBA00022801"/>
    </source>
</evidence>
<keyword evidence="3" id="KW-1185">Reference proteome</keyword>
<comment type="caution">
    <text evidence="2">The sequence shown here is derived from an EMBL/GenBank/DDBJ whole genome shotgun (WGS) entry which is preliminary data.</text>
</comment>
<protein>
    <submittedName>
        <fullName evidence="2">Class D sortase</fullName>
    </submittedName>
</protein>
<gene>
    <name evidence="2" type="ORF">NDM98_10750</name>
</gene>
<proteinExistence type="predicted"/>
<accession>A0ABT0XL46</accession>
<dbReference type="Gene3D" id="2.40.260.10">
    <property type="entry name" value="Sortase"/>
    <property type="match status" value="1"/>
</dbReference>
<sequence length="205" mass="23163">MIRWVGRLCLVTGASFLLYVGYLLVDFYFGSNYQMEATEDYLREYGYDSTANETKLDEALLMKREDFSVKLGDSIGKIQIPSIDLSMPIVHGSELENLKHGVGHDPQTGFPGDGEQVFLAGHNDSAFLHVGEVEQGDLITIDTPYGQFEYIVDSTEIGHESETWRVGEGDEETLVLMTCYPFFSLTRPEERYFVYAIPTKTDVNE</sequence>
<name>A0ABT0XL46_9BACI</name>
<evidence type="ECO:0000313" key="3">
    <source>
        <dbReference type="Proteomes" id="UP001203665"/>
    </source>
</evidence>
<dbReference type="Pfam" id="PF04203">
    <property type="entry name" value="Sortase"/>
    <property type="match status" value="1"/>
</dbReference>